<feature type="transmembrane region" description="Helical" evidence="1">
    <location>
        <begin position="85"/>
        <end position="110"/>
    </location>
</feature>
<keyword evidence="3" id="KW-1185">Reference proteome</keyword>
<accession>A0A8R1DQK5</accession>
<dbReference type="InterPro" id="IPR052665">
    <property type="entry name" value="Neuropeptide-GPCR"/>
</dbReference>
<evidence type="ECO:0008006" key="4">
    <source>
        <dbReference type="Google" id="ProtNLM"/>
    </source>
</evidence>
<protein>
    <recommendedName>
        <fullName evidence="4">G-protein coupled receptors family 1 profile domain-containing protein</fullName>
    </recommendedName>
</protein>
<feature type="transmembrane region" description="Helical" evidence="1">
    <location>
        <begin position="12"/>
        <end position="31"/>
    </location>
</feature>
<dbReference type="InterPro" id="IPR019426">
    <property type="entry name" value="7TM_GPCR_serpentine_rcpt_Srv"/>
</dbReference>
<keyword evidence="1" id="KW-0812">Transmembrane</keyword>
<dbReference type="Gene3D" id="1.20.1070.10">
    <property type="entry name" value="Rhodopsin 7-helix transmembrane proteins"/>
    <property type="match status" value="1"/>
</dbReference>
<organism evidence="2 3">
    <name type="scientific">Caenorhabditis japonica</name>
    <dbReference type="NCBI Taxonomy" id="281687"/>
    <lineage>
        <taxon>Eukaryota</taxon>
        <taxon>Metazoa</taxon>
        <taxon>Ecdysozoa</taxon>
        <taxon>Nematoda</taxon>
        <taxon>Chromadorea</taxon>
        <taxon>Rhabditida</taxon>
        <taxon>Rhabditina</taxon>
        <taxon>Rhabditomorpha</taxon>
        <taxon>Rhabditoidea</taxon>
        <taxon>Rhabditidae</taxon>
        <taxon>Peloderinae</taxon>
        <taxon>Caenorhabditis</taxon>
    </lineage>
</organism>
<feature type="transmembrane region" description="Helical" evidence="1">
    <location>
        <begin position="131"/>
        <end position="151"/>
    </location>
</feature>
<reference evidence="2" key="2">
    <citation type="submission" date="2022-06" db="UniProtKB">
        <authorList>
            <consortium name="EnsemblMetazoa"/>
        </authorList>
    </citation>
    <scope>IDENTIFICATION</scope>
    <source>
        <strain evidence="2">DF5081</strain>
    </source>
</reference>
<keyword evidence="1" id="KW-1133">Transmembrane helix</keyword>
<evidence type="ECO:0000313" key="3">
    <source>
        <dbReference type="Proteomes" id="UP000005237"/>
    </source>
</evidence>
<feature type="transmembrane region" description="Helical" evidence="1">
    <location>
        <begin position="183"/>
        <end position="203"/>
    </location>
</feature>
<dbReference type="GO" id="GO:0016020">
    <property type="term" value="C:membrane"/>
    <property type="evidence" value="ECO:0007669"/>
    <property type="project" value="TreeGrafter"/>
</dbReference>
<evidence type="ECO:0000313" key="2">
    <source>
        <dbReference type="EnsemblMetazoa" id="CJA08770.1"/>
    </source>
</evidence>
<dbReference type="SUPFAM" id="SSF81321">
    <property type="entry name" value="Family A G protein-coupled receptor-like"/>
    <property type="match status" value="1"/>
</dbReference>
<dbReference type="PANTHER" id="PTHR24224:SF34">
    <property type="entry name" value="G-PROTEIN COUPLED RECEPTORS FAMILY 1 PROFILE DOMAIN-CONTAINING PROTEIN"/>
    <property type="match status" value="1"/>
</dbReference>
<dbReference type="AlphaFoldDB" id="A0A8R1DQK5"/>
<evidence type="ECO:0000256" key="1">
    <source>
        <dbReference type="SAM" id="Phobius"/>
    </source>
</evidence>
<feature type="transmembrane region" description="Helical" evidence="1">
    <location>
        <begin position="43"/>
        <end position="65"/>
    </location>
</feature>
<reference evidence="3" key="1">
    <citation type="submission" date="2010-08" db="EMBL/GenBank/DDBJ databases">
        <authorList>
            <consortium name="Caenorhabditis japonica Sequencing Consortium"/>
            <person name="Wilson R.K."/>
        </authorList>
    </citation>
    <scope>NUCLEOTIDE SEQUENCE [LARGE SCALE GENOMIC DNA]</scope>
    <source>
        <strain evidence="3">DF5081</strain>
    </source>
</reference>
<keyword evidence="1" id="KW-0472">Membrane</keyword>
<dbReference type="Proteomes" id="UP000005237">
    <property type="component" value="Unassembled WGS sequence"/>
</dbReference>
<dbReference type="EnsemblMetazoa" id="CJA08770.1">
    <property type="protein sequence ID" value="CJA08770.1"/>
    <property type="gene ID" value="WBGene00127974"/>
</dbReference>
<proteinExistence type="predicted"/>
<dbReference type="PANTHER" id="PTHR24224">
    <property type="entry name" value="CARDIOACCELERATORY PEPTIDE RECEPTOR-RELATED"/>
    <property type="match status" value="1"/>
</dbReference>
<name>A0A8R1DQK5_CAEJA</name>
<sequence>MQAPPNWPLYVYYALSIASLPLYIVVLVFLLRLRSFTKSYRTTFYTILLQHCIADIVAMTVFLFIWCFRMLPGLREFYFEYQDFYIAACTYNTIYYFLYIRCTGIIFLSIHRCLVISAPTSLVTSRIQEAATWQIVVVYWTVPTLISIVVLKDTDFHYDSLETMEVVAPRAVITTGPIYTMRALYPIANGVLSYINPFCILLLNGDFARQFVRTLKCRDSQVSEVHMSTINTVSTRRSHL</sequence>
<dbReference type="Pfam" id="PF10323">
    <property type="entry name" value="7TM_GPCR_Srv"/>
    <property type="match status" value="1"/>
</dbReference>